<sequence length="140" mass="16099">MMLPLSPRMSYGQMRMALYDVAPELTVSSALLPGNMDGLYCRETNTILIDRRVTYTRKRCILVHELIHWEYGDDTTNGCAGGRLERRCRKETALLLVDPIEYATAEQVYEGNPYRIASELDVTLDVINDYRQLLHDRTVV</sequence>
<name>A0A087DGS1_9BIFI</name>
<dbReference type="Gene3D" id="1.10.10.2910">
    <property type="match status" value="1"/>
</dbReference>
<evidence type="ECO:0008006" key="3">
    <source>
        <dbReference type="Google" id="ProtNLM"/>
    </source>
</evidence>
<dbReference type="AlphaFoldDB" id="A0A087DGS1"/>
<reference evidence="1 2" key="1">
    <citation type="submission" date="2014-03" db="EMBL/GenBank/DDBJ databases">
        <title>Genomics of Bifidobacteria.</title>
        <authorList>
            <person name="Ventura M."/>
            <person name="Milani C."/>
            <person name="Lugli G.A."/>
        </authorList>
    </citation>
    <scope>NUCLEOTIDE SEQUENCE [LARGE SCALE GENOMIC DNA]</scope>
    <source>
        <strain evidence="1 2">LMG 21589</strain>
    </source>
</reference>
<comment type="caution">
    <text evidence="1">The sequence shown here is derived from an EMBL/GenBank/DDBJ whole genome shotgun (WGS) entry which is preliminary data.</text>
</comment>
<gene>
    <name evidence="1" type="ORF">BSCA_0773</name>
</gene>
<organism evidence="1 2">
    <name type="scientific">Bifidobacterium scardovii</name>
    <dbReference type="NCBI Taxonomy" id="158787"/>
    <lineage>
        <taxon>Bacteria</taxon>
        <taxon>Bacillati</taxon>
        <taxon>Actinomycetota</taxon>
        <taxon>Actinomycetes</taxon>
        <taxon>Bifidobacteriales</taxon>
        <taxon>Bifidobacteriaceae</taxon>
        <taxon>Bifidobacterium</taxon>
    </lineage>
</organism>
<protein>
    <recommendedName>
        <fullName evidence="3">IrrE N-terminal-like domain-containing protein</fullName>
    </recommendedName>
</protein>
<dbReference type="GeneID" id="85166428"/>
<dbReference type="EMBL" id="JGZO01000006">
    <property type="protein sequence ID" value="KFI94721.1"/>
    <property type="molecule type" value="Genomic_DNA"/>
</dbReference>
<dbReference type="Proteomes" id="UP000029033">
    <property type="component" value="Unassembled WGS sequence"/>
</dbReference>
<dbReference type="RefSeq" id="WP_231648967.1">
    <property type="nucleotide sequence ID" value="NZ_CAUPKV010000022.1"/>
</dbReference>
<proteinExistence type="predicted"/>
<evidence type="ECO:0000313" key="2">
    <source>
        <dbReference type="Proteomes" id="UP000029033"/>
    </source>
</evidence>
<dbReference type="eggNOG" id="ENOG502ZX0Y">
    <property type="taxonomic scope" value="Bacteria"/>
</dbReference>
<keyword evidence="2" id="KW-1185">Reference proteome</keyword>
<evidence type="ECO:0000313" key="1">
    <source>
        <dbReference type="EMBL" id="KFI94721.1"/>
    </source>
</evidence>
<dbReference type="STRING" id="158787.BSCA_0773"/>
<accession>A0A087DGS1</accession>